<dbReference type="Proteomes" id="UP000094094">
    <property type="component" value="Chromosome"/>
</dbReference>
<proteinExistence type="predicted"/>
<reference evidence="1 2" key="1">
    <citation type="submission" date="2016-09" db="EMBL/GenBank/DDBJ databases">
        <title>Complete genome sequencing of Streptomyces lydicus 103 and metabolic pathways analysis of antibiotic biosynthesis.</title>
        <authorList>
            <person name="Jia N."/>
            <person name="Ding M.-Z."/>
            <person name="Gao F."/>
            <person name="Yuan Y.-J."/>
        </authorList>
    </citation>
    <scope>NUCLEOTIDE SEQUENCE [LARGE SCALE GENOMIC DNA]</scope>
    <source>
        <strain evidence="1 2">103</strain>
    </source>
</reference>
<accession>A0A1D7VKN6</accession>
<keyword evidence="2" id="KW-1185">Reference proteome</keyword>
<dbReference type="AlphaFoldDB" id="A0A1D7VKN6"/>
<protein>
    <submittedName>
        <fullName evidence="1">Uncharacterized protein</fullName>
    </submittedName>
</protein>
<evidence type="ECO:0000313" key="1">
    <source>
        <dbReference type="EMBL" id="AOP47326.1"/>
    </source>
</evidence>
<gene>
    <name evidence="1" type="ORF">SL103_14620</name>
</gene>
<evidence type="ECO:0000313" key="2">
    <source>
        <dbReference type="Proteomes" id="UP000094094"/>
    </source>
</evidence>
<sequence>MEYTCYLPEPCVLAPEQITEYPNFRDLSEELQQQPADRNTWQAAGAEVVPASAGVRASVLGPVHHGVDEPARGVVAERHGCAASIRRKNRSSGSARPRRFACA</sequence>
<dbReference type="KEGG" id="slc:SL103_14620"/>
<name>A0A1D7VKN6_9ACTN</name>
<dbReference type="EMBL" id="CP017157">
    <property type="protein sequence ID" value="AOP47326.1"/>
    <property type="molecule type" value="Genomic_DNA"/>
</dbReference>
<organism evidence="1 2">
    <name type="scientific">Streptomyces lydicus</name>
    <dbReference type="NCBI Taxonomy" id="47763"/>
    <lineage>
        <taxon>Bacteria</taxon>
        <taxon>Bacillati</taxon>
        <taxon>Actinomycetota</taxon>
        <taxon>Actinomycetes</taxon>
        <taxon>Kitasatosporales</taxon>
        <taxon>Streptomycetaceae</taxon>
        <taxon>Streptomyces</taxon>
    </lineage>
</organism>